<dbReference type="InterPro" id="IPR028098">
    <property type="entry name" value="Glyco_trans_4-like_N"/>
</dbReference>
<dbReference type="GO" id="GO:0016757">
    <property type="term" value="F:glycosyltransferase activity"/>
    <property type="evidence" value="ECO:0007669"/>
    <property type="project" value="UniProtKB-ARBA"/>
</dbReference>
<evidence type="ECO:0000313" key="3">
    <source>
        <dbReference type="Proteomes" id="UP000059074"/>
    </source>
</evidence>
<keyword evidence="3" id="KW-1185">Reference proteome</keyword>
<proteinExistence type="predicted"/>
<sequence>MRIMHCLRAPVGGLFRHVLDLSSEQAARGHAVGYIVDSTVADALTEDRLAHAEQHLQLGITRIPMGRLPGPKDLATSRAISDVVAAMNVDVLHGHGAKGGAYARLAGRSLKRGGQKTAVFYTPHGGSLHYNTRSPQGIIYLAVERFLARYTDGLIFESDFIRRVYDAKVGANAVPQRVIPNALQPDDFSPHAPNANAADFLFIGELRQLKGVDVLLEALAGIRARQRDVRAVIVGGGPDAGTFKAKAERLGLAGAVTFPGAMPARKAFALGRCLVVPSRAESMPYIVLEAAAAAMPLIATNVGGIPEIVDGSDTALIAPGDVPVLKHAMTSFLDDPAAAKARAARLRDAVSARFTVARAVDDVIAFYSEILR</sequence>
<feature type="domain" description="Glycosyltransferase subfamily 4-like N-terminal" evidence="1">
    <location>
        <begin position="11"/>
        <end position="185"/>
    </location>
</feature>
<dbReference type="STRING" id="121290.APY04_1521"/>
<dbReference type="Gene3D" id="3.40.50.2000">
    <property type="entry name" value="Glycogen Phosphorylase B"/>
    <property type="match status" value="2"/>
</dbReference>
<gene>
    <name evidence="2" type="ORF">APY04_1521</name>
</gene>
<dbReference type="Pfam" id="PF13439">
    <property type="entry name" value="Glyco_transf_4"/>
    <property type="match status" value="1"/>
</dbReference>
<name>A0A109BIH6_HYPSL</name>
<protein>
    <submittedName>
        <fullName evidence="2">Glycosyltransferase</fullName>
    </submittedName>
</protein>
<organism evidence="2 3">
    <name type="scientific">Hyphomicrobium sulfonivorans</name>
    <dbReference type="NCBI Taxonomy" id="121290"/>
    <lineage>
        <taxon>Bacteria</taxon>
        <taxon>Pseudomonadati</taxon>
        <taxon>Pseudomonadota</taxon>
        <taxon>Alphaproteobacteria</taxon>
        <taxon>Hyphomicrobiales</taxon>
        <taxon>Hyphomicrobiaceae</taxon>
        <taxon>Hyphomicrobium</taxon>
    </lineage>
</organism>
<comment type="caution">
    <text evidence="2">The sequence shown here is derived from an EMBL/GenBank/DDBJ whole genome shotgun (WGS) entry which is preliminary data.</text>
</comment>
<dbReference type="Pfam" id="PF13692">
    <property type="entry name" value="Glyco_trans_1_4"/>
    <property type="match status" value="1"/>
</dbReference>
<dbReference type="Proteomes" id="UP000059074">
    <property type="component" value="Unassembled WGS sequence"/>
</dbReference>
<dbReference type="PATRIC" id="fig|121290.4.peg.2759"/>
<evidence type="ECO:0000259" key="1">
    <source>
        <dbReference type="Pfam" id="PF13439"/>
    </source>
</evidence>
<dbReference type="AlphaFoldDB" id="A0A109BIH6"/>
<dbReference type="SUPFAM" id="SSF53756">
    <property type="entry name" value="UDP-Glycosyltransferase/glycogen phosphorylase"/>
    <property type="match status" value="1"/>
</dbReference>
<dbReference type="EMBL" id="LMTR01000045">
    <property type="protein sequence ID" value="KWT69438.1"/>
    <property type="molecule type" value="Genomic_DNA"/>
</dbReference>
<keyword evidence="2" id="KW-0808">Transferase</keyword>
<dbReference type="PANTHER" id="PTHR12526">
    <property type="entry name" value="GLYCOSYLTRANSFERASE"/>
    <property type="match status" value="1"/>
</dbReference>
<accession>A0A109BIH6</accession>
<dbReference type="OrthoDB" id="9806708at2"/>
<evidence type="ECO:0000313" key="2">
    <source>
        <dbReference type="EMBL" id="KWT69438.1"/>
    </source>
</evidence>
<reference evidence="2 3" key="1">
    <citation type="submission" date="2015-10" db="EMBL/GenBank/DDBJ databases">
        <title>Transcriptomic analysis of a linuron degrading triple-species bacterial consortium.</title>
        <authorList>
            <person name="Albers P."/>
        </authorList>
    </citation>
    <scope>NUCLEOTIDE SEQUENCE [LARGE SCALE GENOMIC DNA]</scope>
    <source>
        <strain evidence="2 3">WDL6</strain>
    </source>
</reference>